<dbReference type="Pfam" id="PF00528">
    <property type="entry name" value="BPD_transp_1"/>
    <property type="match status" value="1"/>
</dbReference>
<dbReference type="EMBL" id="CP137640">
    <property type="protein sequence ID" value="WVX84095.1"/>
    <property type="molecule type" value="Genomic_DNA"/>
</dbReference>
<keyword evidence="6 7" id="KW-0472">Membrane</keyword>
<evidence type="ECO:0000256" key="7">
    <source>
        <dbReference type="RuleBase" id="RU363032"/>
    </source>
</evidence>
<dbReference type="CDD" id="cd06261">
    <property type="entry name" value="TM_PBP2"/>
    <property type="match status" value="1"/>
</dbReference>
<evidence type="ECO:0000313" key="9">
    <source>
        <dbReference type="EMBL" id="WVX84095.1"/>
    </source>
</evidence>
<feature type="transmembrane region" description="Helical" evidence="7">
    <location>
        <begin position="243"/>
        <end position="264"/>
    </location>
</feature>
<evidence type="ECO:0000256" key="3">
    <source>
        <dbReference type="ARBA" id="ARBA00022475"/>
    </source>
</evidence>
<feature type="transmembrane region" description="Helical" evidence="7">
    <location>
        <begin position="211"/>
        <end position="231"/>
    </location>
</feature>
<protein>
    <submittedName>
        <fullName evidence="9">ABC transporter permease</fullName>
    </submittedName>
</protein>
<dbReference type="PROSITE" id="PS50928">
    <property type="entry name" value="ABC_TM1"/>
    <property type="match status" value="1"/>
</dbReference>
<keyword evidence="2 7" id="KW-0813">Transport</keyword>
<sequence>METIAREIKIGKKNQTKTTWLSIFQVLQKLFKQSIVLVGLILLWEIAPRIGMVNPEYLPPLSDALKAWGEMIVTGELWTHFSTSISRSIYGFLLALLVGIPLGLLIGWYPLARELLNPTFEVYRNTATLALLPVFMLLLGIGEASKIAIVFYSCTAEILLQTIAGVKNVDPLLIKSARSMNVSSYKLFTKVILPAALPTIFVGIRMAGTGCILVLMAAEMIGAKAGLGYLITSAQYNYEIPKMYAGIITISLLGLLVNLGLTSLERRFSRWRQQPNA</sequence>
<evidence type="ECO:0000313" key="10">
    <source>
        <dbReference type="Proteomes" id="UP001357223"/>
    </source>
</evidence>
<keyword evidence="10" id="KW-1185">Reference proteome</keyword>
<proteinExistence type="inferred from homology"/>
<dbReference type="RefSeq" id="WP_338452967.1">
    <property type="nucleotide sequence ID" value="NZ_CP137640.1"/>
</dbReference>
<comment type="subcellular location">
    <subcellularLocation>
        <location evidence="1 7">Cell membrane</location>
        <topology evidence="1 7">Multi-pass membrane protein</topology>
    </subcellularLocation>
</comment>
<dbReference type="InterPro" id="IPR000515">
    <property type="entry name" value="MetI-like"/>
</dbReference>
<keyword evidence="4 7" id="KW-0812">Transmembrane</keyword>
<dbReference type="InterPro" id="IPR035906">
    <property type="entry name" value="MetI-like_sf"/>
</dbReference>
<evidence type="ECO:0000256" key="4">
    <source>
        <dbReference type="ARBA" id="ARBA00022692"/>
    </source>
</evidence>
<feature type="transmembrane region" description="Helical" evidence="7">
    <location>
        <begin position="89"/>
        <end position="110"/>
    </location>
</feature>
<feature type="transmembrane region" description="Helical" evidence="7">
    <location>
        <begin position="122"/>
        <end position="142"/>
    </location>
</feature>
<accession>A0ABZ2CQ94</accession>
<keyword evidence="5 7" id="KW-1133">Transmembrane helix</keyword>
<comment type="similarity">
    <text evidence="7">Belongs to the binding-protein-dependent transport system permease family.</text>
</comment>
<reference evidence="9 10" key="1">
    <citation type="submission" date="2023-10" db="EMBL/GenBank/DDBJ databases">
        <title>Niallia locisalis sp.nov. isolated from a salt pond sample.</title>
        <authorList>
            <person name="Li X.-J."/>
            <person name="Dong L."/>
        </authorList>
    </citation>
    <scope>NUCLEOTIDE SEQUENCE [LARGE SCALE GENOMIC DNA]</scope>
    <source>
        <strain evidence="9 10">DSM 29761</strain>
    </source>
</reference>
<evidence type="ECO:0000256" key="6">
    <source>
        <dbReference type="ARBA" id="ARBA00023136"/>
    </source>
</evidence>
<evidence type="ECO:0000256" key="5">
    <source>
        <dbReference type="ARBA" id="ARBA00022989"/>
    </source>
</evidence>
<dbReference type="PANTHER" id="PTHR30151">
    <property type="entry name" value="ALKANE SULFONATE ABC TRANSPORTER-RELATED, MEMBRANE SUBUNIT"/>
    <property type="match status" value="1"/>
</dbReference>
<dbReference type="PANTHER" id="PTHR30151:SF0">
    <property type="entry name" value="ABC TRANSPORTER PERMEASE PROTEIN MJ0413-RELATED"/>
    <property type="match status" value="1"/>
</dbReference>
<evidence type="ECO:0000256" key="1">
    <source>
        <dbReference type="ARBA" id="ARBA00004651"/>
    </source>
</evidence>
<dbReference type="Gene3D" id="1.10.3720.10">
    <property type="entry name" value="MetI-like"/>
    <property type="match status" value="1"/>
</dbReference>
<feature type="domain" description="ABC transmembrane type-1" evidence="8">
    <location>
        <begin position="81"/>
        <end position="265"/>
    </location>
</feature>
<gene>
    <name evidence="9" type="ORF">R4Z09_14515</name>
</gene>
<dbReference type="Proteomes" id="UP001357223">
    <property type="component" value="Chromosome"/>
</dbReference>
<organism evidence="9 10">
    <name type="scientific">Niallia oryzisoli</name>
    <dbReference type="NCBI Taxonomy" id="1737571"/>
    <lineage>
        <taxon>Bacteria</taxon>
        <taxon>Bacillati</taxon>
        <taxon>Bacillota</taxon>
        <taxon>Bacilli</taxon>
        <taxon>Bacillales</taxon>
        <taxon>Bacillaceae</taxon>
        <taxon>Niallia</taxon>
    </lineage>
</organism>
<evidence type="ECO:0000256" key="2">
    <source>
        <dbReference type="ARBA" id="ARBA00022448"/>
    </source>
</evidence>
<evidence type="ECO:0000259" key="8">
    <source>
        <dbReference type="PROSITE" id="PS50928"/>
    </source>
</evidence>
<dbReference type="SUPFAM" id="SSF161098">
    <property type="entry name" value="MetI-like"/>
    <property type="match status" value="1"/>
</dbReference>
<keyword evidence="3" id="KW-1003">Cell membrane</keyword>
<name>A0ABZ2CQ94_9BACI</name>